<dbReference type="InterPro" id="IPR020556">
    <property type="entry name" value="Amidase_CS"/>
</dbReference>
<sequence>MPDAQDCPQEAVSIARAVHSGRCTARAVTDASLSRIMARDPALHAVEQVFTGRARAEADAVDARPVAVRGALAGVPVAVKAENRIAGVVTTHGGRTGSSPSEVDSEVVGRLRTAGAVLVATTRMPELGLFPFTEGDWGATVNPWRTTHSPGGSSGGSAVAVASGMVPVAIGSDGGGSIRIPSSACGLVGLKPVRGRVSTAPSPDLWGPLGTIGVMSRTVADSALVYDAVRGSTRVDRYAAPEPGESFGQAAAREPGSLRIGWFTRSPWPGVRVDPRICRLLAETVDVLAAAGHRMVRLDGRWPDSSRSFTTLYYAGMRASLRQVEHPDLAEARTREVARSGSWVRPLVRLSAIKAAGRLAKRVRSEFSEYDLLLTPTLAALPPRVGQLSAVGAARSWQRSLPFVAFTTLANVTGHAAVCLPAGTIEGLPVGVQFYAPGGDETRLFPIASQWERLRPWPRTASAGGGLLL</sequence>
<dbReference type="eggNOG" id="COG0154">
    <property type="taxonomic scope" value="Bacteria"/>
</dbReference>
<comment type="caution">
    <text evidence="3">The sequence shown here is derived from an EMBL/GenBank/DDBJ whole genome shotgun (WGS) entry which is preliminary data.</text>
</comment>
<dbReference type="PANTHER" id="PTHR11895">
    <property type="entry name" value="TRANSAMIDASE"/>
    <property type="match status" value="1"/>
</dbReference>
<evidence type="ECO:0000259" key="2">
    <source>
        <dbReference type="Pfam" id="PF01425"/>
    </source>
</evidence>
<evidence type="ECO:0000313" key="4">
    <source>
        <dbReference type="Proteomes" id="UP000008495"/>
    </source>
</evidence>
<protein>
    <submittedName>
        <fullName evidence="3">Putative amidase</fullName>
    </submittedName>
</protein>
<dbReference type="InterPro" id="IPR023631">
    <property type="entry name" value="Amidase_dom"/>
</dbReference>
<dbReference type="PROSITE" id="PS00571">
    <property type="entry name" value="AMIDASES"/>
    <property type="match status" value="1"/>
</dbReference>
<keyword evidence="4" id="KW-1185">Reference proteome</keyword>
<evidence type="ECO:0000313" key="3">
    <source>
        <dbReference type="EMBL" id="GAB78226.1"/>
    </source>
</evidence>
<dbReference type="EMBL" id="BAGZ01000008">
    <property type="protein sequence ID" value="GAB78226.1"/>
    <property type="molecule type" value="Genomic_DNA"/>
</dbReference>
<dbReference type="GO" id="GO:0003824">
    <property type="term" value="F:catalytic activity"/>
    <property type="evidence" value="ECO:0007669"/>
    <property type="project" value="InterPro"/>
</dbReference>
<gene>
    <name evidence="3" type="ORF">AUCHE_08_04720</name>
</gene>
<dbReference type="STRING" id="100225.SAMN05421595_0742"/>
<dbReference type="RefSeq" id="WP_006502981.1">
    <property type="nucleotide sequence ID" value="NZ_BAGZ01000008.1"/>
</dbReference>
<dbReference type="PANTHER" id="PTHR11895:SF7">
    <property type="entry name" value="GLUTAMYL-TRNA(GLN) AMIDOTRANSFERASE SUBUNIT A, MITOCHONDRIAL"/>
    <property type="match status" value="1"/>
</dbReference>
<name>K6UML8_9MICO</name>
<feature type="domain" description="Amidase" evidence="2">
    <location>
        <begin position="28"/>
        <end position="444"/>
    </location>
</feature>
<organism evidence="3 4">
    <name type="scientific">Austwickia chelonae NBRC 105200</name>
    <dbReference type="NCBI Taxonomy" id="1184607"/>
    <lineage>
        <taxon>Bacteria</taxon>
        <taxon>Bacillati</taxon>
        <taxon>Actinomycetota</taxon>
        <taxon>Actinomycetes</taxon>
        <taxon>Micrococcales</taxon>
        <taxon>Dermatophilaceae</taxon>
        <taxon>Austwickia</taxon>
    </lineage>
</organism>
<dbReference type="SUPFAM" id="SSF75304">
    <property type="entry name" value="Amidase signature (AS) enzymes"/>
    <property type="match status" value="1"/>
</dbReference>
<evidence type="ECO:0000256" key="1">
    <source>
        <dbReference type="ARBA" id="ARBA00009199"/>
    </source>
</evidence>
<accession>K6UML8</accession>
<dbReference type="Proteomes" id="UP000008495">
    <property type="component" value="Unassembled WGS sequence"/>
</dbReference>
<dbReference type="AlphaFoldDB" id="K6UML8"/>
<proteinExistence type="inferred from homology"/>
<dbReference type="Pfam" id="PF01425">
    <property type="entry name" value="Amidase"/>
    <property type="match status" value="1"/>
</dbReference>
<reference evidence="3 4" key="1">
    <citation type="submission" date="2012-08" db="EMBL/GenBank/DDBJ databases">
        <title>Whole genome shotgun sequence of Austwickia chelonae NBRC 105200.</title>
        <authorList>
            <person name="Yoshida I."/>
            <person name="Hosoyama A."/>
            <person name="Tsuchikane K."/>
            <person name="Katsumata H."/>
            <person name="Ando Y."/>
            <person name="Ohji S."/>
            <person name="Hamada M."/>
            <person name="Tamura T."/>
            <person name="Yamazoe A."/>
            <person name="Yamazaki S."/>
            <person name="Fujita N."/>
        </authorList>
    </citation>
    <scope>NUCLEOTIDE SEQUENCE [LARGE SCALE GENOMIC DNA]</scope>
    <source>
        <strain evidence="3 4">NBRC 105200</strain>
    </source>
</reference>
<dbReference type="Gene3D" id="3.90.1300.10">
    <property type="entry name" value="Amidase signature (AS) domain"/>
    <property type="match status" value="1"/>
</dbReference>
<dbReference type="InterPro" id="IPR000120">
    <property type="entry name" value="Amidase"/>
</dbReference>
<dbReference type="InterPro" id="IPR036928">
    <property type="entry name" value="AS_sf"/>
</dbReference>
<comment type="similarity">
    <text evidence="1">Belongs to the amidase family.</text>
</comment>